<keyword evidence="1" id="KW-0472">Membrane</keyword>
<dbReference type="EMBL" id="SWMU01000004">
    <property type="protein sequence ID" value="TKS55693.1"/>
    <property type="molecule type" value="Genomic_DNA"/>
</dbReference>
<name>A0A4U5TP41_9FLAO</name>
<gene>
    <name evidence="2" type="ORF">FCN74_10335</name>
</gene>
<sequence>MTDFNFSILVSFFLSSLIVGGVAFYFFKTHVEHLQQKQRLDIRLKYQKETLPIRLQAYERLALLTERLSLGSLLNRVKPISQDKNAYEDLLIKTIDQEFEHNLVQQIYVSNQCWNVIKTAKNTTISRIRKTNMSDNITDAYKLRETLLTNLLDQKNSPHDIALQMIKKEMKAMF</sequence>
<evidence type="ECO:0000256" key="1">
    <source>
        <dbReference type="SAM" id="Phobius"/>
    </source>
</evidence>
<organism evidence="2 3">
    <name type="scientific">Mesohalobacter halotolerans</name>
    <dbReference type="NCBI Taxonomy" id="1883405"/>
    <lineage>
        <taxon>Bacteria</taxon>
        <taxon>Pseudomonadati</taxon>
        <taxon>Bacteroidota</taxon>
        <taxon>Flavobacteriia</taxon>
        <taxon>Flavobacteriales</taxon>
        <taxon>Flavobacteriaceae</taxon>
        <taxon>Mesohalobacter</taxon>
    </lineage>
</organism>
<keyword evidence="1" id="KW-0812">Transmembrane</keyword>
<evidence type="ECO:0000313" key="2">
    <source>
        <dbReference type="EMBL" id="TKS55693.1"/>
    </source>
</evidence>
<dbReference type="AlphaFoldDB" id="A0A4U5TP41"/>
<protein>
    <submittedName>
        <fullName evidence="2">Uncharacterized protein</fullName>
    </submittedName>
</protein>
<accession>A0A4U5TP41</accession>
<comment type="caution">
    <text evidence="2">The sequence shown here is derived from an EMBL/GenBank/DDBJ whole genome shotgun (WGS) entry which is preliminary data.</text>
</comment>
<proteinExistence type="predicted"/>
<dbReference type="InterPro" id="IPR057695">
    <property type="entry name" value="DUF7935"/>
</dbReference>
<feature type="transmembrane region" description="Helical" evidence="1">
    <location>
        <begin position="6"/>
        <end position="27"/>
    </location>
</feature>
<keyword evidence="3" id="KW-1185">Reference proteome</keyword>
<evidence type="ECO:0000313" key="3">
    <source>
        <dbReference type="Proteomes" id="UP000306552"/>
    </source>
</evidence>
<dbReference type="Proteomes" id="UP000306552">
    <property type="component" value="Unassembled WGS sequence"/>
</dbReference>
<dbReference type="RefSeq" id="WP_138932521.1">
    <property type="nucleotide sequence ID" value="NZ_SWMU01000004.1"/>
</dbReference>
<reference evidence="2 3" key="1">
    <citation type="submission" date="2019-04" db="EMBL/GenBank/DDBJ databases">
        <title>Psychroflexus halotolerans sp. nov., isolated from a marine solar saltern.</title>
        <authorList>
            <person name="Feng X."/>
        </authorList>
    </citation>
    <scope>NUCLEOTIDE SEQUENCE [LARGE SCALE GENOMIC DNA]</scope>
    <source>
        <strain evidence="2 3">WDS2C27</strain>
    </source>
</reference>
<dbReference type="Pfam" id="PF25589">
    <property type="entry name" value="DUF7935"/>
    <property type="match status" value="1"/>
</dbReference>
<keyword evidence="1" id="KW-1133">Transmembrane helix</keyword>
<dbReference type="OrthoDB" id="1493032at2"/>